<reference evidence="1 2" key="1">
    <citation type="journal article" date="2009" name="Nature">
        <title>The Sorghum bicolor genome and the diversification of grasses.</title>
        <authorList>
            <person name="Paterson A.H."/>
            <person name="Bowers J.E."/>
            <person name="Bruggmann R."/>
            <person name="Dubchak I."/>
            <person name="Grimwood J."/>
            <person name="Gundlach H."/>
            <person name="Haberer G."/>
            <person name="Hellsten U."/>
            <person name="Mitros T."/>
            <person name="Poliakov A."/>
            <person name="Schmutz J."/>
            <person name="Spannagl M."/>
            <person name="Tang H."/>
            <person name="Wang X."/>
            <person name="Wicker T."/>
            <person name="Bharti A.K."/>
            <person name="Chapman J."/>
            <person name="Feltus F.A."/>
            <person name="Gowik U."/>
            <person name="Grigoriev I.V."/>
            <person name="Lyons E."/>
            <person name="Maher C.A."/>
            <person name="Martis M."/>
            <person name="Narechania A."/>
            <person name="Otillar R.P."/>
            <person name="Penning B.W."/>
            <person name="Salamov A.A."/>
            <person name="Wang Y."/>
            <person name="Zhang L."/>
            <person name="Carpita N.C."/>
            <person name="Freeling M."/>
            <person name="Gingle A.R."/>
            <person name="Hash C.T."/>
            <person name="Keller B."/>
            <person name="Klein P."/>
            <person name="Kresovich S."/>
            <person name="McCann M.C."/>
            <person name="Ming R."/>
            <person name="Peterson D.G."/>
            <person name="Mehboob-ur-Rahman"/>
            <person name="Ware D."/>
            <person name="Westhoff P."/>
            <person name="Mayer K.F."/>
            <person name="Messing J."/>
            <person name="Rokhsar D.S."/>
        </authorList>
    </citation>
    <scope>NUCLEOTIDE SEQUENCE [LARGE SCALE GENOMIC DNA]</scope>
    <source>
        <strain evidence="2">cv. BTx623</strain>
    </source>
</reference>
<evidence type="ECO:0000313" key="1">
    <source>
        <dbReference type="EMBL" id="KXG30200.1"/>
    </source>
</evidence>
<dbReference type="AlphaFoldDB" id="A0A194YQU7"/>
<proteinExistence type="predicted"/>
<dbReference type="Gramene" id="KXG30200">
    <property type="protein sequence ID" value="KXG30200"/>
    <property type="gene ID" value="SORBI_3004G144800"/>
</dbReference>
<protein>
    <submittedName>
        <fullName evidence="1">Uncharacterized protein</fullName>
    </submittedName>
</protein>
<dbReference type="Proteomes" id="UP000000768">
    <property type="component" value="Chromosome 4"/>
</dbReference>
<reference evidence="2" key="2">
    <citation type="journal article" date="2018" name="Plant J.">
        <title>The Sorghum bicolor reference genome: improved assembly, gene annotations, a transcriptome atlas, and signatures of genome organization.</title>
        <authorList>
            <person name="McCormick R.F."/>
            <person name="Truong S.K."/>
            <person name="Sreedasyam A."/>
            <person name="Jenkins J."/>
            <person name="Shu S."/>
            <person name="Sims D."/>
            <person name="Kennedy M."/>
            <person name="Amirebrahimi M."/>
            <person name="Weers B.D."/>
            <person name="McKinley B."/>
            <person name="Mattison A."/>
            <person name="Morishige D.T."/>
            <person name="Grimwood J."/>
            <person name="Schmutz J."/>
            <person name="Mullet J.E."/>
        </authorList>
    </citation>
    <scope>NUCLEOTIDE SEQUENCE [LARGE SCALE GENOMIC DNA]</scope>
    <source>
        <strain evidence="2">cv. BTx623</strain>
    </source>
</reference>
<dbReference type="InParanoid" id="A0A194YQU7"/>
<accession>A0A194YQU7</accession>
<sequence>MVAARPDAPLSTARAAPYRCRRILLCRAAPCRDAPPSKPAPRHLPVLLCGLCRHGRVFLYRAAPCRLHTAGVTQSDPSVKKVCILDRRQQNVSHQLEQSSMAKTAG</sequence>
<organism evidence="1 2">
    <name type="scientific">Sorghum bicolor</name>
    <name type="common">Sorghum</name>
    <name type="synonym">Sorghum vulgare</name>
    <dbReference type="NCBI Taxonomy" id="4558"/>
    <lineage>
        <taxon>Eukaryota</taxon>
        <taxon>Viridiplantae</taxon>
        <taxon>Streptophyta</taxon>
        <taxon>Embryophyta</taxon>
        <taxon>Tracheophyta</taxon>
        <taxon>Spermatophyta</taxon>
        <taxon>Magnoliopsida</taxon>
        <taxon>Liliopsida</taxon>
        <taxon>Poales</taxon>
        <taxon>Poaceae</taxon>
        <taxon>PACMAD clade</taxon>
        <taxon>Panicoideae</taxon>
        <taxon>Andropogonodae</taxon>
        <taxon>Andropogoneae</taxon>
        <taxon>Sorghinae</taxon>
        <taxon>Sorghum</taxon>
    </lineage>
</organism>
<evidence type="ECO:0000313" key="2">
    <source>
        <dbReference type="Proteomes" id="UP000000768"/>
    </source>
</evidence>
<name>A0A194YQU7_SORBI</name>
<keyword evidence="2" id="KW-1185">Reference proteome</keyword>
<gene>
    <name evidence="1" type="ORF">SORBI_3004G144800</name>
</gene>
<dbReference type="EMBL" id="CM000763">
    <property type="protein sequence ID" value="KXG30200.1"/>
    <property type="molecule type" value="Genomic_DNA"/>
</dbReference>